<keyword evidence="1" id="KW-0732">Signal</keyword>
<sequence>MRKPLPFGISVFVALMLLASQAFAAPKSDLWPMWNQSNEANAASFDHQKWQQILDKYVVVKGQHNLFNYSAVTPSDKALLDQYIVDLTSLDPRNYSKDEQFAYWVNLYNALTVQLILDEYPVKSITKLGGFLSFGPWDDDVTRIAGKKLTLNDIEHRILRPIWNDERIHYAVNCASLGCPNLAQTAFTGENTEELLNEAAKQFTNSDKGAKIDGNTLTLSSIYEWYGVDFGNNEQAVLKAIDVFRDGQKLEGWSGKIKYDYDWDLNQP</sequence>
<evidence type="ECO:0000256" key="1">
    <source>
        <dbReference type="SAM" id="SignalP"/>
    </source>
</evidence>
<dbReference type="InterPro" id="IPR006869">
    <property type="entry name" value="DUF547"/>
</dbReference>
<feature type="signal peptide" evidence="1">
    <location>
        <begin position="1"/>
        <end position="24"/>
    </location>
</feature>
<keyword evidence="4" id="KW-1185">Reference proteome</keyword>
<evidence type="ECO:0000313" key="3">
    <source>
        <dbReference type="EMBL" id="KXF80307.1"/>
    </source>
</evidence>
<organism evidence="3 4">
    <name type="scientific">Enterovibrio coralii</name>
    <dbReference type="NCBI Taxonomy" id="294935"/>
    <lineage>
        <taxon>Bacteria</taxon>
        <taxon>Pseudomonadati</taxon>
        <taxon>Pseudomonadota</taxon>
        <taxon>Gammaproteobacteria</taxon>
        <taxon>Vibrionales</taxon>
        <taxon>Vibrionaceae</taxon>
        <taxon>Enterovibrio</taxon>
    </lineage>
</organism>
<dbReference type="Proteomes" id="UP000070529">
    <property type="component" value="Unassembled WGS sequence"/>
</dbReference>
<comment type="caution">
    <text evidence="3">The sequence shown here is derived from an EMBL/GenBank/DDBJ whole genome shotgun (WGS) entry which is preliminary data.</text>
</comment>
<accession>A0A135I4F6</accession>
<protein>
    <recommendedName>
        <fullName evidence="2">DUF547 domain-containing protein</fullName>
    </recommendedName>
</protein>
<proteinExistence type="predicted"/>
<dbReference type="Pfam" id="PF04784">
    <property type="entry name" value="DUF547"/>
    <property type="match status" value="1"/>
</dbReference>
<dbReference type="PANTHER" id="PTHR46361">
    <property type="entry name" value="ELECTRON CARRIER/ PROTEIN DISULFIDE OXIDOREDUCTASE"/>
    <property type="match status" value="1"/>
</dbReference>
<dbReference type="EMBL" id="LNTY01000055">
    <property type="protein sequence ID" value="KXF80307.1"/>
    <property type="molecule type" value="Genomic_DNA"/>
</dbReference>
<feature type="domain" description="DUF547" evidence="2">
    <location>
        <begin position="93"/>
        <end position="203"/>
    </location>
</feature>
<dbReference type="AlphaFoldDB" id="A0A135I4F6"/>
<dbReference type="STRING" id="294935.ATN88_10800"/>
<feature type="chain" id="PRO_5007465586" description="DUF547 domain-containing protein" evidence="1">
    <location>
        <begin position="25"/>
        <end position="268"/>
    </location>
</feature>
<name>A0A135I4F6_9GAMM</name>
<reference evidence="3 4" key="1">
    <citation type="submission" date="2015-11" db="EMBL/GenBank/DDBJ databases">
        <title>Genomic Taxonomy of the Vibrionaceae.</title>
        <authorList>
            <person name="Gomez-Gil B."/>
            <person name="Enciso-Ibarra J."/>
        </authorList>
    </citation>
    <scope>NUCLEOTIDE SEQUENCE [LARGE SCALE GENOMIC DNA]</scope>
    <source>
        <strain evidence="3 4">CAIM 912</strain>
    </source>
</reference>
<dbReference type="RefSeq" id="WP_067419534.1">
    <property type="nucleotide sequence ID" value="NZ_LNTY01000055.1"/>
</dbReference>
<dbReference type="PANTHER" id="PTHR46361:SF3">
    <property type="entry name" value="ELECTRON CARRIER_ PROTEIN DISULFIDE OXIDOREDUCTASE"/>
    <property type="match status" value="1"/>
</dbReference>
<evidence type="ECO:0000313" key="4">
    <source>
        <dbReference type="Proteomes" id="UP000070529"/>
    </source>
</evidence>
<evidence type="ECO:0000259" key="2">
    <source>
        <dbReference type="Pfam" id="PF04784"/>
    </source>
</evidence>
<dbReference type="OrthoDB" id="526867at2"/>
<gene>
    <name evidence="3" type="ORF">ATN88_10800</name>
</gene>